<accession>A0AAE1PAZ4</accession>
<evidence type="ECO:0000313" key="2">
    <source>
        <dbReference type="Proteomes" id="UP001292094"/>
    </source>
</evidence>
<dbReference type="AlphaFoldDB" id="A0AAE1PAZ4"/>
<sequence>MWREEGNLRLGGTQRLCTERGVAPPLGILPERASGMIKRGPTLQQALVWNHQTLPRSVQAATVEAEMSVRVAC</sequence>
<keyword evidence="2" id="KW-1185">Reference proteome</keyword>
<dbReference type="EMBL" id="JAWZYT010002502">
    <property type="protein sequence ID" value="KAK4303970.1"/>
    <property type="molecule type" value="Genomic_DNA"/>
</dbReference>
<comment type="caution">
    <text evidence="1">The sequence shown here is derived from an EMBL/GenBank/DDBJ whole genome shotgun (WGS) entry which is preliminary data.</text>
</comment>
<evidence type="ECO:0000313" key="1">
    <source>
        <dbReference type="EMBL" id="KAK4303970.1"/>
    </source>
</evidence>
<name>A0AAE1PAZ4_9EUCA</name>
<gene>
    <name evidence="1" type="ORF">Pmani_024053</name>
</gene>
<proteinExistence type="predicted"/>
<protein>
    <submittedName>
        <fullName evidence="1">Uncharacterized protein</fullName>
    </submittedName>
</protein>
<reference evidence="1" key="1">
    <citation type="submission" date="2023-11" db="EMBL/GenBank/DDBJ databases">
        <title>Genome assemblies of two species of porcelain crab, Petrolisthes cinctipes and Petrolisthes manimaculis (Anomura: Porcellanidae).</title>
        <authorList>
            <person name="Angst P."/>
        </authorList>
    </citation>
    <scope>NUCLEOTIDE SEQUENCE</scope>
    <source>
        <strain evidence="1">PB745_02</strain>
        <tissue evidence="1">Gill</tissue>
    </source>
</reference>
<dbReference type="Proteomes" id="UP001292094">
    <property type="component" value="Unassembled WGS sequence"/>
</dbReference>
<organism evidence="1 2">
    <name type="scientific">Petrolisthes manimaculis</name>
    <dbReference type="NCBI Taxonomy" id="1843537"/>
    <lineage>
        <taxon>Eukaryota</taxon>
        <taxon>Metazoa</taxon>
        <taxon>Ecdysozoa</taxon>
        <taxon>Arthropoda</taxon>
        <taxon>Crustacea</taxon>
        <taxon>Multicrustacea</taxon>
        <taxon>Malacostraca</taxon>
        <taxon>Eumalacostraca</taxon>
        <taxon>Eucarida</taxon>
        <taxon>Decapoda</taxon>
        <taxon>Pleocyemata</taxon>
        <taxon>Anomura</taxon>
        <taxon>Galatheoidea</taxon>
        <taxon>Porcellanidae</taxon>
        <taxon>Petrolisthes</taxon>
    </lineage>
</organism>